<dbReference type="Proteomes" id="UP000014539">
    <property type="component" value="Unassembled WGS sequence"/>
</dbReference>
<keyword evidence="2" id="KW-1185">Reference proteome</keyword>
<dbReference type="InterPro" id="IPR036977">
    <property type="entry name" value="DNA_primase_Znf_CHC2"/>
</dbReference>
<dbReference type="GO" id="GO:0006260">
    <property type="term" value="P:DNA replication"/>
    <property type="evidence" value="ECO:0007669"/>
    <property type="project" value="InterPro"/>
</dbReference>
<name>S3XDC7_9BACT</name>
<protein>
    <submittedName>
        <fullName evidence="1">Uncharacterized protein</fullName>
    </submittedName>
</protein>
<dbReference type="GO" id="GO:0008270">
    <property type="term" value="F:zinc ion binding"/>
    <property type="evidence" value="ECO:0007669"/>
    <property type="project" value="InterPro"/>
</dbReference>
<proteinExistence type="predicted"/>
<dbReference type="Gene3D" id="3.90.580.10">
    <property type="entry name" value="Zinc finger, CHC2-type domain"/>
    <property type="match status" value="1"/>
</dbReference>
<sequence length="390" mass="45273">MSYPTIAEIKQQLNRDIVIAILNSQGFNIPPKGNFRLRDDDKNPSASIAKNGLLITDFNGSFSGDVIDVLQNYRGMSFKEALEYVKGFLGMGAIPSNTFATSSLNKPIKEPIKEKFEPNLQVDEVISRNNDFLKIIFDNGLANNLLIMPNAKYKDETKIIKDFLNTHLGSSFITYLDTQGSLLHFKEAFIKYIAFFNNEVQLKFTDENNHLRLLKYRVDKWWFSKEIRFKNGNKIKNIPMDTKFISHHCFKTDDYIFISFHAIDSFIFHSLGLNYIVLQSSNTYVDNNTFKEVVKSFGANATAVFLVDYDKKEILDLNADYKASERLKDFFNFSFYRLMGITQNEKDIKQDLRDMLLSLDNFLYENARHFLKNIKEILIKKGKDFKNENK</sequence>
<dbReference type="SUPFAM" id="SSF57783">
    <property type="entry name" value="Zinc beta-ribbon"/>
    <property type="match status" value="1"/>
</dbReference>
<dbReference type="RefSeq" id="WP_016647186.1">
    <property type="nucleotide sequence ID" value="NZ_KE340327.1"/>
</dbReference>
<evidence type="ECO:0000313" key="1">
    <source>
        <dbReference type="EMBL" id="EPH08076.1"/>
    </source>
</evidence>
<evidence type="ECO:0000313" key="2">
    <source>
        <dbReference type="Proteomes" id="UP000014539"/>
    </source>
</evidence>
<reference evidence="1 2" key="1">
    <citation type="submission" date="2013-06" db="EMBL/GenBank/DDBJ databases">
        <title>The Genome Sequence of Campylobacter ureolyticus ACS-301-V-SCH3B.</title>
        <authorList>
            <consortium name="The Broad Institute Genomics Platform"/>
            <person name="Earl A."/>
            <person name="Ward D."/>
            <person name="Feldgarden M."/>
            <person name="Gevers D."/>
            <person name="Saerens B."/>
            <person name="Vaneechoutte M."/>
            <person name="Walker B."/>
            <person name="Young S."/>
            <person name="Zeng Q."/>
            <person name="Gargeya S."/>
            <person name="Fitzgerald M."/>
            <person name="Haas B."/>
            <person name="Abouelleil A."/>
            <person name="Allen A.W."/>
            <person name="Alvarado L."/>
            <person name="Arachchi H.M."/>
            <person name="Berlin A.M."/>
            <person name="Chapman S.B."/>
            <person name="Gainer-Dewar J."/>
            <person name="Goldberg J."/>
            <person name="Griggs A."/>
            <person name="Gujja S."/>
            <person name="Hansen M."/>
            <person name="Howarth C."/>
            <person name="Imamovic A."/>
            <person name="Ireland A."/>
            <person name="Larimer J."/>
            <person name="McCowan C."/>
            <person name="Murphy C."/>
            <person name="Pearson M."/>
            <person name="Poon T.W."/>
            <person name="Priest M."/>
            <person name="Roberts A."/>
            <person name="Saif S."/>
            <person name="Shea T."/>
            <person name="Sisk P."/>
            <person name="Sykes S."/>
            <person name="Wortman J."/>
            <person name="Nusbaum C."/>
            <person name="Birren B."/>
        </authorList>
    </citation>
    <scope>NUCLEOTIDE SEQUENCE [LARGE SCALE GENOMIC DNA]</scope>
    <source>
        <strain evidence="1 2">ACS-301-V-Sch3b</strain>
    </source>
</reference>
<dbReference type="PATRIC" id="fig|883165.3.peg.1347"/>
<dbReference type="GO" id="GO:0003677">
    <property type="term" value="F:DNA binding"/>
    <property type="evidence" value="ECO:0007669"/>
    <property type="project" value="InterPro"/>
</dbReference>
<dbReference type="AlphaFoldDB" id="S3XDC7"/>
<comment type="caution">
    <text evidence="1">The sequence shown here is derived from an EMBL/GenBank/DDBJ whole genome shotgun (WGS) entry which is preliminary data.</text>
</comment>
<organism evidence="1 2">
    <name type="scientific">Campylobacter ureolyticus ACS-301-V-Sch3b</name>
    <dbReference type="NCBI Taxonomy" id="883165"/>
    <lineage>
        <taxon>Bacteria</taxon>
        <taxon>Pseudomonadati</taxon>
        <taxon>Campylobacterota</taxon>
        <taxon>Epsilonproteobacteria</taxon>
        <taxon>Campylobacterales</taxon>
        <taxon>Campylobacteraceae</taxon>
        <taxon>Campylobacter</taxon>
    </lineage>
</organism>
<dbReference type="HOGENOM" id="CLU_745315_0_0_7"/>
<accession>S3XDC7</accession>
<gene>
    <name evidence="1" type="ORF">HMPREF9309_01331</name>
</gene>
<dbReference type="EMBL" id="AGYD01000011">
    <property type="protein sequence ID" value="EPH08076.1"/>
    <property type="molecule type" value="Genomic_DNA"/>
</dbReference>